<evidence type="ECO:0000259" key="2">
    <source>
        <dbReference type="Pfam" id="PF08977"/>
    </source>
</evidence>
<name>A0A841RLW0_9BACI</name>
<dbReference type="InterPro" id="IPR038117">
    <property type="entry name" value="BofC_C_sf"/>
</dbReference>
<dbReference type="Proteomes" id="UP000572212">
    <property type="component" value="Unassembled WGS sequence"/>
</dbReference>
<dbReference type="InterPro" id="IPR038118">
    <property type="entry name" value="BOFC_N_sf"/>
</dbReference>
<organism evidence="3 4">
    <name type="scientific">Gracilibacillus halotolerans</name>
    <dbReference type="NCBI Taxonomy" id="74386"/>
    <lineage>
        <taxon>Bacteria</taxon>
        <taxon>Bacillati</taxon>
        <taxon>Bacillota</taxon>
        <taxon>Bacilli</taxon>
        <taxon>Bacillales</taxon>
        <taxon>Bacillaceae</taxon>
        <taxon>Gracilibacillus</taxon>
    </lineage>
</organism>
<comment type="caution">
    <text evidence="3">The sequence shown here is derived from an EMBL/GenBank/DDBJ whole genome shotgun (WGS) entry which is preliminary data.</text>
</comment>
<evidence type="ECO:0000259" key="1">
    <source>
        <dbReference type="Pfam" id="PF08955"/>
    </source>
</evidence>
<dbReference type="Pfam" id="PF08977">
    <property type="entry name" value="BOFC_N"/>
    <property type="match status" value="1"/>
</dbReference>
<accession>A0A841RLW0</accession>
<proteinExistence type="predicted"/>
<protein>
    <submittedName>
        <fullName evidence="3">Forespore regulator of the sigma-K checkpoint</fullName>
    </submittedName>
</protein>
<reference evidence="3 4" key="1">
    <citation type="submission" date="2020-08" db="EMBL/GenBank/DDBJ databases">
        <title>Genomic Encyclopedia of Type Strains, Phase IV (KMG-IV): sequencing the most valuable type-strain genomes for metagenomic binning, comparative biology and taxonomic classification.</title>
        <authorList>
            <person name="Goeker M."/>
        </authorList>
    </citation>
    <scope>NUCLEOTIDE SEQUENCE [LARGE SCALE GENOMIC DNA]</scope>
    <source>
        <strain evidence="3 4">DSM 11805</strain>
    </source>
</reference>
<dbReference type="InterPro" id="IPR015071">
    <property type="entry name" value="BOFC_N"/>
</dbReference>
<keyword evidence="4" id="KW-1185">Reference proteome</keyword>
<feature type="domain" description="Bypass of forespore C C-terminal" evidence="1">
    <location>
        <begin position="97"/>
        <end position="168"/>
    </location>
</feature>
<evidence type="ECO:0000313" key="3">
    <source>
        <dbReference type="EMBL" id="MBB6511924.1"/>
    </source>
</evidence>
<dbReference type="Pfam" id="PF08955">
    <property type="entry name" value="BofC_C"/>
    <property type="match status" value="1"/>
</dbReference>
<sequence length="178" mass="20611">MNKIWLIANSILLIGVVVYAIFLPTPETQSPSGEVATVSQNYLSMDVILETYYLDGKSETEYVEETITSMEDFWSQYEEWQVVEQREGLIRFKQEKDDISPYLKTYGYFGLQDGMLTIFEGIPMENAAIESFYQIDTGELETHLYERLNQGIKIESKENYLNVIETFKNYEKAEAVSS</sequence>
<feature type="domain" description="Bypass-of-forespore C N-terminal" evidence="2">
    <location>
        <begin position="45"/>
        <end position="94"/>
    </location>
</feature>
<evidence type="ECO:0000313" key="4">
    <source>
        <dbReference type="Proteomes" id="UP000572212"/>
    </source>
</evidence>
<dbReference type="AlphaFoldDB" id="A0A841RLW0"/>
<dbReference type="Gene3D" id="3.30.70.1740">
    <property type="entry name" value="Bypass-of-forespore C, C-terminal domain"/>
    <property type="match status" value="1"/>
</dbReference>
<dbReference type="EMBL" id="JACHON010000001">
    <property type="protein sequence ID" value="MBB6511924.1"/>
    <property type="molecule type" value="Genomic_DNA"/>
</dbReference>
<dbReference type="InterPro" id="IPR015050">
    <property type="entry name" value="BofC_C"/>
</dbReference>
<dbReference type="Gene3D" id="3.10.20.420">
    <property type="entry name" value="Bypass-of-forespore C, N-terminal domain"/>
    <property type="match status" value="1"/>
</dbReference>
<dbReference type="RefSeq" id="WP_184244579.1">
    <property type="nucleotide sequence ID" value="NZ_BAAACU010000022.1"/>
</dbReference>
<gene>
    <name evidence="3" type="ORF">GGQ92_000691</name>
</gene>